<evidence type="ECO:0000256" key="1">
    <source>
        <dbReference type="SAM" id="MobiDB-lite"/>
    </source>
</evidence>
<sequence>MAYGRRRRFRRRFGRRSTYGRRSRPRFRTPGRKMKMGRRHTRWRKRTLQVNSIKKRDNMITTVVTSDDGTTIQEPGDPLTMTGDGIYGFAFCCSARDWGSYNSVYERNRSTVFARGYREKSILEVSDGTGWLWRRIVFACKSQILHEDFPDGTLSLNVAQHGWVRPLWNFLGGGTNANIARDRLEGILFKGEAGADWVDRFSASIDRTRVQVLSDKVRQLASGTNTGRFFNAKNWYPINRTIAYDEDESGLVSGGNKTNNRWSATGSVGIGDVYVYDIFSCAGSNATSQLTWEPQGGWFWHER</sequence>
<proteinExistence type="predicted"/>
<dbReference type="EMBL" id="MW678975">
    <property type="protein sequence ID" value="QXN75664.1"/>
    <property type="molecule type" value="Genomic_DNA"/>
</dbReference>
<reference evidence="2" key="1">
    <citation type="submission" date="2021-02" db="EMBL/GenBank/DDBJ databases">
        <title>Agricultural practices are the primary influencer of seasonal variation in a dryland aerobiome.</title>
        <authorList>
            <person name="Finn D.R."/>
            <person name="Maldonado J."/>
            <person name="Schmidlin K."/>
            <person name="Kraberger S."/>
            <person name="Fontenele R.S."/>
            <person name="Herckes P."/>
            <person name="Fraser M."/>
            <person name="Garcia-Pichel F."/>
            <person name="Varsani A."/>
        </authorList>
    </citation>
    <scope>NUCLEOTIDE SEQUENCE</scope>
    <source>
        <strain evidence="2">D1_688</strain>
    </source>
</reference>
<protein>
    <submittedName>
        <fullName evidence="2">Capsid protein</fullName>
    </submittedName>
</protein>
<feature type="region of interest" description="Disordered" evidence="1">
    <location>
        <begin position="1"/>
        <end position="41"/>
    </location>
</feature>
<organism evidence="2">
    <name type="scientific">Genomoviridae sp</name>
    <dbReference type="NCBI Taxonomy" id="2202565"/>
    <lineage>
        <taxon>Viruses</taxon>
        <taxon>Monodnaviria</taxon>
        <taxon>Shotokuvirae</taxon>
        <taxon>Cressdnaviricota</taxon>
        <taxon>Repensiviricetes</taxon>
        <taxon>Geplafuvirales</taxon>
        <taxon>Genomoviridae</taxon>
    </lineage>
</organism>
<accession>A0A8F5MLQ5</accession>
<name>A0A8F5MLQ5_9VIRU</name>
<evidence type="ECO:0000313" key="2">
    <source>
        <dbReference type="EMBL" id="QXN75664.1"/>
    </source>
</evidence>